<reference evidence="9" key="1">
    <citation type="submission" date="2021-01" db="EMBL/GenBank/DDBJ databases">
        <title>Whole genome shotgun sequence of Virgisporangium aurantiacum NBRC 16421.</title>
        <authorList>
            <person name="Komaki H."/>
            <person name="Tamura T."/>
        </authorList>
    </citation>
    <scope>NUCLEOTIDE SEQUENCE</scope>
    <source>
        <strain evidence="9">NBRC 16421</strain>
    </source>
</reference>
<keyword evidence="10" id="KW-1185">Reference proteome</keyword>
<dbReference type="Gene3D" id="3.40.50.1820">
    <property type="entry name" value="alpha/beta hydrolase"/>
    <property type="match status" value="1"/>
</dbReference>
<dbReference type="RefSeq" id="WP_203992362.1">
    <property type="nucleotide sequence ID" value="NZ_BOPG01000019.1"/>
</dbReference>
<evidence type="ECO:0000256" key="1">
    <source>
        <dbReference type="ARBA" id="ARBA00004613"/>
    </source>
</evidence>
<sequence length="308" mass="32575">MRRGVALGLVGVLVLAVGACGRDRAPDPTPSNGAAGRVAEYTVTVDGRDRHYRAYTPAGDTAGRPVVVFLHGGGGTGELFERVSHLDRVADEGGFVVVYPDGSGRLGDKLLTWNAGDCCAYAKDRNIDDVAFVGALIDDVTARLGTGAVFVTGFSNGAMMTYRLGCELADRIAAIAVVSGAMNLDTCRPERKLPVLIMHGTADTAVPYDGGPSSDEFPTAGTWTNRSVRYAVDFWTAHNACAGPPVETKDQEVTRTAYTCEKAVILYTIEGGGHGWPGGAKARPNAVEPTPPRPDASRVVWDFFKAQL</sequence>
<dbReference type="EMBL" id="BOPG01000019">
    <property type="protein sequence ID" value="GIJ55479.1"/>
    <property type="molecule type" value="Genomic_DNA"/>
</dbReference>
<dbReference type="GO" id="GO:0030600">
    <property type="term" value="F:feruloyl esterase activity"/>
    <property type="evidence" value="ECO:0007669"/>
    <property type="project" value="InterPro"/>
</dbReference>
<dbReference type="Proteomes" id="UP000612585">
    <property type="component" value="Unassembled WGS sequence"/>
</dbReference>
<comment type="subcellular location">
    <subcellularLocation>
        <location evidence="1">Secreted</location>
    </subcellularLocation>
</comment>
<organism evidence="9 10">
    <name type="scientific">Virgisporangium aurantiacum</name>
    <dbReference type="NCBI Taxonomy" id="175570"/>
    <lineage>
        <taxon>Bacteria</taxon>
        <taxon>Bacillati</taxon>
        <taxon>Actinomycetota</taxon>
        <taxon>Actinomycetes</taxon>
        <taxon>Micromonosporales</taxon>
        <taxon>Micromonosporaceae</taxon>
        <taxon>Virgisporangium</taxon>
    </lineage>
</organism>
<evidence type="ECO:0000313" key="9">
    <source>
        <dbReference type="EMBL" id="GIJ55479.1"/>
    </source>
</evidence>
<evidence type="ECO:0000256" key="5">
    <source>
        <dbReference type="ARBA" id="ARBA00022801"/>
    </source>
</evidence>
<keyword evidence="7" id="KW-0624">Polysaccharide degradation</keyword>
<evidence type="ECO:0000313" key="10">
    <source>
        <dbReference type="Proteomes" id="UP000612585"/>
    </source>
</evidence>
<dbReference type="AlphaFoldDB" id="A0A8J4DZ06"/>
<dbReference type="SUPFAM" id="SSF53474">
    <property type="entry name" value="alpha/beta-Hydrolases"/>
    <property type="match status" value="1"/>
</dbReference>
<name>A0A8J4DZ06_9ACTN</name>
<feature type="domain" description="Phospholipase/carboxylesterase/thioesterase" evidence="8">
    <location>
        <begin position="139"/>
        <end position="217"/>
    </location>
</feature>
<dbReference type="PANTHER" id="PTHR38050:SF2">
    <property type="entry name" value="FERULOYL ESTERASE C-RELATED"/>
    <property type="match status" value="1"/>
</dbReference>
<evidence type="ECO:0000256" key="6">
    <source>
        <dbReference type="ARBA" id="ARBA00023277"/>
    </source>
</evidence>
<evidence type="ECO:0000259" key="8">
    <source>
        <dbReference type="Pfam" id="PF02230"/>
    </source>
</evidence>
<evidence type="ECO:0000256" key="4">
    <source>
        <dbReference type="ARBA" id="ARBA00022729"/>
    </source>
</evidence>
<keyword evidence="6" id="KW-0119">Carbohydrate metabolism</keyword>
<proteinExistence type="predicted"/>
<keyword evidence="3" id="KW-0858">Xylan degradation</keyword>
<dbReference type="PANTHER" id="PTHR38050">
    <property type="match status" value="1"/>
</dbReference>
<evidence type="ECO:0000256" key="2">
    <source>
        <dbReference type="ARBA" id="ARBA00022525"/>
    </source>
</evidence>
<evidence type="ECO:0000256" key="3">
    <source>
        <dbReference type="ARBA" id="ARBA00022651"/>
    </source>
</evidence>
<keyword evidence="4" id="KW-0732">Signal</keyword>
<dbReference type="Pfam" id="PF02230">
    <property type="entry name" value="Abhydrolase_2"/>
    <property type="match status" value="1"/>
</dbReference>
<dbReference type="GO" id="GO:0045493">
    <property type="term" value="P:xylan catabolic process"/>
    <property type="evidence" value="ECO:0007669"/>
    <property type="project" value="UniProtKB-KW"/>
</dbReference>
<protein>
    <submittedName>
        <fullName evidence="9">Esterase</fullName>
    </submittedName>
</protein>
<gene>
    <name evidence="9" type="primary">lpqC_2</name>
    <name evidence="9" type="ORF">Vau01_029950</name>
</gene>
<comment type="caution">
    <text evidence="9">The sequence shown here is derived from an EMBL/GenBank/DDBJ whole genome shotgun (WGS) entry which is preliminary data.</text>
</comment>
<dbReference type="InterPro" id="IPR029058">
    <property type="entry name" value="AB_hydrolase_fold"/>
</dbReference>
<dbReference type="InterPro" id="IPR043595">
    <property type="entry name" value="FaeB/C/D"/>
</dbReference>
<dbReference type="GO" id="GO:0005576">
    <property type="term" value="C:extracellular region"/>
    <property type="evidence" value="ECO:0007669"/>
    <property type="project" value="UniProtKB-SubCell"/>
</dbReference>
<accession>A0A8J4DZ06</accession>
<evidence type="ECO:0000256" key="7">
    <source>
        <dbReference type="ARBA" id="ARBA00023326"/>
    </source>
</evidence>
<keyword evidence="2" id="KW-0964">Secreted</keyword>
<dbReference type="PROSITE" id="PS51257">
    <property type="entry name" value="PROKAR_LIPOPROTEIN"/>
    <property type="match status" value="1"/>
</dbReference>
<keyword evidence="5" id="KW-0378">Hydrolase</keyword>
<dbReference type="InterPro" id="IPR003140">
    <property type="entry name" value="PLipase/COase/thioEstase"/>
</dbReference>